<evidence type="ECO:0000313" key="1">
    <source>
        <dbReference type="EMBL" id="OCK72927.1"/>
    </source>
</evidence>
<gene>
    <name evidence="1" type="ORF">K432DRAFT_314269</name>
</gene>
<organism evidence="1 2">
    <name type="scientific">Lepidopterella palustris CBS 459.81</name>
    <dbReference type="NCBI Taxonomy" id="1314670"/>
    <lineage>
        <taxon>Eukaryota</taxon>
        <taxon>Fungi</taxon>
        <taxon>Dikarya</taxon>
        <taxon>Ascomycota</taxon>
        <taxon>Pezizomycotina</taxon>
        <taxon>Dothideomycetes</taxon>
        <taxon>Pleosporomycetidae</taxon>
        <taxon>Mytilinidiales</taxon>
        <taxon>Argynnaceae</taxon>
        <taxon>Lepidopterella</taxon>
    </lineage>
</organism>
<protein>
    <submittedName>
        <fullName evidence="1">Uncharacterized protein</fullName>
    </submittedName>
</protein>
<sequence>AYNVPRITLASRFIGEQHCTSRPQATTAINFRIEFIATWLLEEYLRGYPPLIARAREMATRFP</sequence>
<evidence type="ECO:0000313" key="2">
    <source>
        <dbReference type="Proteomes" id="UP000250266"/>
    </source>
</evidence>
<reference evidence="1 2" key="1">
    <citation type="journal article" date="2016" name="Nat. Commun.">
        <title>Ectomycorrhizal ecology is imprinted in the genome of the dominant symbiotic fungus Cenococcum geophilum.</title>
        <authorList>
            <consortium name="DOE Joint Genome Institute"/>
            <person name="Peter M."/>
            <person name="Kohler A."/>
            <person name="Ohm R.A."/>
            <person name="Kuo A."/>
            <person name="Krutzmann J."/>
            <person name="Morin E."/>
            <person name="Arend M."/>
            <person name="Barry K.W."/>
            <person name="Binder M."/>
            <person name="Choi C."/>
            <person name="Clum A."/>
            <person name="Copeland A."/>
            <person name="Grisel N."/>
            <person name="Haridas S."/>
            <person name="Kipfer T."/>
            <person name="LaButti K."/>
            <person name="Lindquist E."/>
            <person name="Lipzen A."/>
            <person name="Maire R."/>
            <person name="Meier B."/>
            <person name="Mihaltcheva S."/>
            <person name="Molinier V."/>
            <person name="Murat C."/>
            <person name="Poggeler S."/>
            <person name="Quandt C.A."/>
            <person name="Sperisen C."/>
            <person name="Tritt A."/>
            <person name="Tisserant E."/>
            <person name="Crous P.W."/>
            <person name="Henrissat B."/>
            <person name="Nehls U."/>
            <person name="Egli S."/>
            <person name="Spatafora J.W."/>
            <person name="Grigoriev I.V."/>
            <person name="Martin F.M."/>
        </authorList>
    </citation>
    <scope>NUCLEOTIDE SEQUENCE [LARGE SCALE GENOMIC DNA]</scope>
    <source>
        <strain evidence="1 2">CBS 459.81</strain>
    </source>
</reference>
<name>A0A8E2DWE0_9PEZI</name>
<feature type="non-terminal residue" evidence="1">
    <location>
        <position position="1"/>
    </location>
</feature>
<accession>A0A8E2DWE0</accession>
<keyword evidence="2" id="KW-1185">Reference proteome</keyword>
<proteinExistence type="predicted"/>
<dbReference type="Proteomes" id="UP000250266">
    <property type="component" value="Unassembled WGS sequence"/>
</dbReference>
<dbReference type="AlphaFoldDB" id="A0A8E2DWE0"/>
<dbReference type="EMBL" id="KV746161">
    <property type="protein sequence ID" value="OCK72927.1"/>
    <property type="molecule type" value="Genomic_DNA"/>
</dbReference>